<evidence type="ECO:0000256" key="3">
    <source>
        <dbReference type="ARBA" id="ARBA00022630"/>
    </source>
</evidence>
<dbReference type="InterPro" id="IPR036318">
    <property type="entry name" value="FAD-bd_PCMH-like_sf"/>
</dbReference>
<dbReference type="OrthoDB" id="9983560at2759"/>
<keyword evidence="3" id="KW-0285">Flavoprotein</keyword>
<comment type="similarity">
    <text evidence="2">Belongs to the oxygen-dependent FAD-linked oxidoreductase family.</text>
</comment>
<keyword evidence="4" id="KW-0274">FAD</keyword>
<evidence type="ECO:0000259" key="7">
    <source>
        <dbReference type="PROSITE" id="PS51387"/>
    </source>
</evidence>
<dbReference type="Gene3D" id="3.40.462.20">
    <property type="match status" value="1"/>
</dbReference>
<gene>
    <name evidence="8" type="ORF">N7509_008269</name>
</gene>
<feature type="signal peptide" evidence="6">
    <location>
        <begin position="1"/>
        <end position="19"/>
    </location>
</feature>
<organism evidence="8 9">
    <name type="scientific">Penicillium cosmopolitanum</name>
    <dbReference type="NCBI Taxonomy" id="1131564"/>
    <lineage>
        <taxon>Eukaryota</taxon>
        <taxon>Fungi</taxon>
        <taxon>Dikarya</taxon>
        <taxon>Ascomycota</taxon>
        <taxon>Pezizomycotina</taxon>
        <taxon>Eurotiomycetes</taxon>
        <taxon>Eurotiomycetidae</taxon>
        <taxon>Eurotiales</taxon>
        <taxon>Aspergillaceae</taxon>
        <taxon>Penicillium</taxon>
    </lineage>
</organism>
<accession>A0A9X0B2H3</accession>
<reference evidence="8" key="1">
    <citation type="submission" date="2022-12" db="EMBL/GenBank/DDBJ databases">
        <authorList>
            <person name="Petersen C."/>
        </authorList>
    </citation>
    <scope>NUCLEOTIDE SEQUENCE</scope>
    <source>
        <strain evidence="8">IBT 29677</strain>
    </source>
</reference>
<proteinExistence type="inferred from homology"/>
<keyword evidence="6" id="KW-0732">Signal</keyword>
<keyword evidence="9" id="KW-1185">Reference proteome</keyword>
<dbReference type="EMBL" id="JAPZBU010000009">
    <property type="protein sequence ID" value="KAJ5385728.1"/>
    <property type="molecule type" value="Genomic_DNA"/>
</dbReference>
<dbReference type="GO" id="GO:0071949">
    <property type="term" value="F:FAD binding"/>
    <property type="evidence" value="ECO:0007669"/>
    <property type="project" value="InterPro"/>
</dbReference>
<name>A0A9X0B2H3_9EURO</name>
<dbReference type="SUPFAM" id="SSF56176">
    <property type="entry name" value="FAD-binding/transporter-associated domain-like"/>
    <property type="match status" value="1"/>
</dbReference>
<feature type="domain" description="FAD-binding PCMH-type" evidence="7">
    <location>
        <begin position="117"/>
        <end position="297"/>
    </location>
</feature>
<comment type="cofactor">
    <cofactor evidence="1">
        <name>FAD</name>
        <dbReference type="ChEBI" id="CHEBI:57692"/>
    </cofactor>
</comment>
<evidence type="ECO:0000256" key="6">
    <source>
        <dbReference type="SAM" id="SignalP"/>
    </source>
</evidence>
<evidence type="ECO:0000256" key="2">
    <source>
        <dbReference type="ARBA" id="ARBA00005466"/>
    </source>
</evidence>
<dbReference type="InterPro" id="IPR050416">
    <property type="entry name" value="FAD-linked_Oxidoreductase"/>
</dbReference>
<evidence type="ECO:0000256" key="1">
    <source>
        <dbReference type="ARBA" id="ARBA00001974"/>
    </source>
</evidence>
<feature type="chain" id="PRO_5040842836" description="FAD-binding PCMH-type domain-containing protein" evidence="6">
    <location>
        <begin position="20"/>
        <end position="611"/>
    </location>
</feature>
<reference evidence="8" key="2">
    <citation type="journal article" date="2023" name="IMA Fungus">
        <title>Comparative genomic study of the Penicillium genus elucidates a diverse pangenome and 15 lateral gene transfer events.</title>
        <authorList>
            <person name="Petersen C."/>
            <person name="Sorensen T."/>
            <person name="Nielsen M.R."/>
            <person name="Sondergaard T.E."/>
            <person name="Sorensen J.L."/>
            <person name="Fitzpatrick D.A."/>
            <person name="Frisvad J.C."/>
            <person name="Nielsen K.L."/>
        </authorList>
    </citation>
    <scope>NUCLEOTIDE SEQUENCE</scope>
    <source>
        <strain evidence="8">IBT 29677</strain>
    </source>
</reference>
<dbReference type="PANTHER" id="PTHR42973">
    <property type="entry name" value="BINDING OXIDOREDUCTASE, PUTATIVE (AFU_ORTHOLOGUE AFUA_1G17690)-RELATED"/>
    <property type="match status" value="1"/>
</dbReference>
<dbReference type="GO" id="GO:0016491">
    <property type="term" value="F:oxidoreductase activity"/>
    <property type="evidence" value="ECO:0007669"/>
    <property type="project" value="UniProtKB-KW"/>
</dbReference>
<sequence>MFSLKVQSLLLALSATSFASPDCKISPADSAWPSYDEWGALNHSIGGVLIKTAPVASSCYSGNPFGSPQNCTDVQSKWSYAAFHASVPESIDFPIYTNNSCVPDGATGYTEGKGCSIGGLPQYIVNATTEHHIAMAMRWASQRNIRIVVKGTGHDLSGRSTGAFALSIWTHNLKHIKHDNAWLLPGRNETADVLFCGSGNNWGNVYTAAHRFNRSAVGGEDSTVGLGGLIQNGGHGYLSSHYGLASDQVYQATVVTTDGRILVANSVQNQDLFWAIRGGGGGQYGVVTEFVLKTHPVPENVVKGSLVFYATEDSGKSVNASWSALTEVVSLIPDLMDDGLLGNFTAYTKTNSLALGFSEAPPGVSAVIGLIGYNKTTDHMNNIVSNLANRINTIGSARYLNISVEQATTQSYWSFVYPDASLSHTAGAVSLMTSRLMGRRELSDIPREQLTTYLKEALQAEDEETGTMLLFGLQGGRGTASVPEDMRGSVLPAWRSAYAHVFTLGASVNATGDPSESLRAGADWYEAVKEPLWAKWAPDTGSYMNEGNPFCSAWKKDFYGENYDKLLSIKRKYDPSESLFVWTGVGSDFWNYDLQTGLLCRVAPGTVEEPL</sequence>
<dbReference type="Pfam" id="PF08031">
    <property type="entry name" value="BBE"/>
    <property type="match status" value="1"/>
</dbReference>
<dbReference type="AlphaFoldDB" id="A0A9X0B2H3"/>
<keyword evidence="5" id="KW-0560">Oxidoreductase</keyword>
<comment type="caution">
    <text evidence="8">The sequence shown here is derived from an EMBL/GenBank/DDBJ whole genome shotgun (WGS) entry which is preliminary data.</text>
</comment>
<dbReference type="Proteomes" id="UP001147747">
    <property type="component" value="Unassembled WGS sequence"/>
</dbReference>
<evidence type="ECO:0000256" key="4">
    <source>
        <dbReference type="ARBA" id="ARBA00022827"/>
    </source>
</evidence>
<dbReference type="PROSITE" id="PS51387">
    <property type="entry name" value="FAD_PCMH"/>
    <property type="match status" value="1"/>
</dbReference>
<dbReference type="InterPro" id="IPR012951">
    <property type="entry name" value="BBE"/>
</dbReference>
<evidence type="ECO:0000313" key="9">
    <source>
        <dbReference type="Proteomes" id="UP001147747"/>
    </source>
</evidence>
<evidence type="ECO:0000313" key="8">
    <source>
        <dbReference type="EMBL" id="KAJ5385728.1"/>
    </source>
</evidence>
<dbReference type="InterPro" id="IPR006094">
    <property type="entry name" value="Oxid_FAD_bind_N"/>
</dbReference>
<dbReference type="InterPro" id="IPR016166">
    <property type="entry name" value="FAD-bd_PCMH"/>
</dbReference>
<dbReference type="GeneID" id="81371886"/>
<evidence type="ECO:0000256" key="5">
    <source>
        <dbReference type="ARBA" id="ARBA00023002"/>
    </source>
</evidence>
<dbReference type="Pfam" id="PF01565">
    <property type="entry name" value="FAD_binding_4"/>
    <property type="match status" value="1"/>
</dbReference>
<protein>
    <recommendedName>
        <fullName evidence="7">FAD-binding PCMH-type domain-containing protein</fullName>
    </recommendedName>
</protein>
<dbReference type="PANTHER" id="PTHR42973:SF39">
    <property type="entry name" value="FAD-BINDING PCMH-TYPE DOMAIN-CONTAINING PROTEIN"/>
    <property type="match status" value="1"/>
</dbReference>
<dbReference type="Gene3D" id="3.30.465.10">
    <property type="match status" value="1"/>
</dbReference>
<dbReference type="RefSeq" id="XP_056483526.1">
    <property type="nucleotide sequence ID" value="XM_056632906.1"/>
</dbReference>
<dbReference type="InterPro" id="IPR016169">
    <property type="entry name" value="FAD-bd_PCMH_sub2"/>
</dbReference>